<protein>
    <submittedName>
        <fullName evidence="2">Uncharacterized protein</fullName>
    </submittedName>
</protein>
<keyword evidence="1" id="KW-0812">Transmembrane</keyword>
<evidence type="ECO:0000313" key="2">
    <source>
        <dbReference type="EMBL" id="KIZ13620.1"/>
    </source>
</evidence>
<name>A0A0D7CCI5_9ACTN</name>
<reference evidence="2 3" key="1">
    <citation type="submission" date="2014-09" db="EMBL/GenBank/DDBJ databases">
        <title>Draft genome sequence of Streptomyces natalensis ATCC 27448, producer of the antifungal pimaricin.</title>
        <authorList>
            <person name="Mendes M.V."/>
            <person name="Beites T."/>
            <person name="Pires S."/>
            <person name="Santos C.L."/>
            <person name="Moradas-Ferreira P."/>
        </authorList>
    </citation>
    <scope>NUCLEOTIDE SEQUENCE [LARGE SCALE GENOMIC DNA]</scope>
    <source>
        <strain evidence="2 3">ATCC 27448</strain>
    </source>
</reference>
<keyword evidence="1" id="KW-0472">Membrane</keyword>
<dbReference type="AlphaFoldDB" id="A0A0D7CCI5"/>
<accession>A0A0D7CCI5</accession>
<dbReference type="PATRIC" id="fig|1240678.4.peg.7884"/>
<feature type="transmembrane region" description="Helical" evidence="1">
    <location>
        <begin position="36"/>
        <end position="54"/>
    </location>
</feature>
<evidence type="ECO:0000313" key="3">
    <source>
        <dbReference type="Proteomes" id="UP000032458"/>
    </source>
</evidence>
<gene>
    <name evidence="2" type="ORF">SNA_37005</name>
</gene>
<evidence type="ECO:0000256" key="1">
    <source>
        <dbReference type="SAM" id="Phobius"/>
    </source>
</evidence>
<keyword evidence="3" id="KW-1185">Reference proteome</keyword>
<dbReference type="EMBL" id="JRKI01000062">
    <property type="protein sequence ID" value="KIZ13620.1"/>
    <property type="molecule type" value="Genomic_DNA"/>
</dbReference>
<sequence length="59" mass="6712">MTFSTGNLTYEILARGHHHHYSHYGSSHGSSGPMQWWMWAILGLGAVALIWSWVKKLTN</sequence>
<organism evidence="2 3">
    <name type="scientific">Streptomyces natalensis ATCC 27448</name>
    <dbReference type="NCBI Taxonomy" id="1240678"/>
    <lineage>
        <taxon>Bacteria</taxon>
        <taxon>Bacillati</taxon>
        <taxon>Actinomycetota</taxon>
        <taxon>Actinomycetes</taxon>
        <taxon>Kitasatosporales</taxon>
        <taxon>Streptomycetaceae</taxon>
        <taxon>Streptomyces</taxon>
    </lineage>
</organism>
<dbReference type="RefSeq" id="WP_044368545.1">
    <property type="nucleotide sequence ID" value="NZ_JRKI01000062.1"/>
</dbReference>
<dbReference type="Proteomes" id="UP000032458">
    <property type="component" value="Unassembled WGS sequence"/>
</dbReference>
<keyword evidence="1" id="KW-1133">Transmembrane helix</keyword>
<proteinExistence type="predicted"/>
<comment type="caution">
    <text evidence="2">The sequence shown here is derived from an EMBL/GenBank/DDBJ whole genome shotgun (WGS) entry which is preliminary data.</text>
</comment>